<reference evidence="1" key="1">
    <citation type="journal article" date="2015" name="Proc. Natl. Acad. Sci. U.S.A.">
        <title>Networks of energetic and metabolic interactions define dynamics in microbial communities.</title>
        <authorList>
            <person name="Embree M."/>
            <person name="Liu J.K."/>
            <person name="Al-Bassam M.M."/>
            <person name="Zengler K."/>
        </authorList>
    </citation>
    <scope>NUCLEOTIDE SEQUENCE</scope>
</reference>
<dbReference type="EMBL" id="LNQE01001665">
    <property type="protein sequence ID" value="KUG14382.1"/>
    <property type="molecule type" value="Genomic_DNA"/>
</dbReference>
<accession>A0A0W8F0W7</accession>
<sequence>MVIVLAMLVGMTGFATSDTGIYATPETQGISTVTTVHAAGSMVSTTGYTLENSDTTPLSEIPPIEDTGYYVSTYSENTLSNGRGGIAYTKLMDIETADRNVNQYNIEAFKQVTFTGEGASSMVTTETIFVDGIAPWSNTNYWADCVFAPSLIGAYIPSFCNAAEAGSSVDMLDGSVTTSTSNRFIMAGGDPGVVLDHHIRVVDTLGKASAFLEVNGLEDRSTYSPSDEDMPAAFEKFSLREVTSVDGVIGVFDKFMHYESSSKR</sequence>
<gene>
    <name evidence="1" type="ORF">ASZ90_015975</name>
</gene>
<name>A0A0W8F0W7_9ZZZZ</name>
<organism evidence="1">
    <name type="scientific">hydrocarbon metagenome</name>
    <dbReference type="NCBI Taxonomy" id="938273"/>
    <lineage>
        <taxon>unclassified sequences</taxon>
        <taxon>metagenomes</taxon>
        <taxon>ecological metagenomes</taxon>
    </lineage>
</organism>
<comment type="caution">
    <text evidence="1">The sequence shown here is derived from an EMBL/GenBank/DDBJ whole genome shotgun (WGS) entry which is preliminary data.</text>
</comment>
<proteinExistence type="predicted"/>
<evidence type="ECO:0000313" key="1">
    <source>
        <dbReference type="EMBL" id="KUG14382.1"/>
    </source>
</evidence>
<protein>
    <submittedName>
        <fullName evidence="1">Uncharacterized protein</fullName>
    </submittedName>
</protein>
<dbReference type="AlphaFoldDB" id="A0A0W8F0W7"/>